<sequence>MSEIATKETVFRQPMSKAETKSEITDRTARAIMDAEVNARDAKTERLKAQRLAMEAKRAAEEAANPAPVKKKRVTKSRVKSA</sequence>
<proteinExistence type="predicted"/>
<feature type="compositionally biased region" description="Basic and acidic residues" evidence="1">
    <location>
        <begin position="1"/>
        <end position="10"/>
    </location>
</feature>
<keyword evidence="3" id="KW-1185">Reference proteome</keyword>
<feature type="region of interest" description="Disordered" evidence="1">
    <location>
        <begin position="1"/>
        <end position="25"/>
    </location>
</feature>
<evidence type="ECO:0000313" key="2">
    <source>
        <dbReference type="EMBL" id="KFB08158.1"/>
    </source>
</evidence>
<protein>
    <recommendedName>
        <fullName evidence="4">Transcriptional regulator</fullName>
    </recommendedName>
</protein>
<evidence type="ECO:0000256" key="1">
    <source>
        <dbReference type="SAM" id="MobiDB-lite"/>
    </source>
</evidence>
<feature type="compositionally biased region" description="Basic residues" evidence="1">
    <location>
        <begin position="69"/>
        <end position="82"/>
    </location>
</feature>
<evidence type="ECO:0008006" key="4">
    <source>
        <dbReference type="Google" id="ProtNLM"/>
    </source>
</evidence>
<dbReference type="EMBL" id="JMQM01000003">
    <property type="protein sequence ID" value="KFB08158.1"/>
    <property type="molecule type" value="Genomic_DNA"/>
</dbReference>
<accession>A0A084U5C2</accession>
<organism evidence="2 3">
    <name type="scientific">Nitratireductor basaltis</name>
    <dbReference type="NCBI Taxonomy" id="472175"/>
    <lineage>
        <taxon>Bacteria</taxon>
        <taxon>Pseudomonadati</taxon>
        <taxon>Pseudomonadota</taxon>
        <taxon>Alphaproteobacteria</taxon>
        <taxon>Hyphomicrobiales</taxon>
        <taxon>Phyllobacteriaceae</taxon>
        <taxon>Nitratireductor</taxon>
    </lineage>
</organism>
<name>A0A084U5C2_9HYPH</name>
<dbReference type="Proteomes" id="UP000053675">
    <property type="component" value="Unassembled WGS sequence"/>
</dbReference>
<evidence type="ECO:0000313" key="3">
    <source>
        <dbReference type="Proteomes" id="UP000053675"/>
    </source>
</evidence>
<gene>
    <name evidence="2" type="ORF">EL18_03368</name>
</gene>
<comment type="caution">
    <text evidence="2">The sequence shown here is derived from an EMBL/GenBank/DDBJ whole genome shotgun (WGS) entry which is preliminary data.</text>
</comment>
<dbReference type="PATRIC" id="fig|472175.3.peg.3365"/>
<dbReference type="eggNOG" id="ENOG5031DN1">
    <property type="taxonomic scope" value="Bacteria"/>
</dbReference>
<feature type="region of interest" description="Disordered" evidence="1">
    <location>
        <begin position="58"/>
        <end position="82"/>
    </location>
</feature>
<dbReference type="RefSeq" id="WP_244444633.1">
    <property type="nucleotide sequence ID" value="NZ_JMQM01000003.1"/>
</dbReference>
<reference evidence="2 3" key="1">
    <citation type="submission" date="2014-05" db="EMBL/GenBank/DDBJ databases">
        <title>Draft Genome Sequence of Nitratireductor basaltis Strain UMTGB225, A Marine Bacterium Isolated from Green Barrel Tunicate.</title>
        <authorList>
            <person name="Gan H.Y."/>
        </authorList>
    </citation>
    <scope>NUCLEOTIDE SEQUENCE [LARGE SCALE GENOMIC DNA]</scope>
    <source>
        <strain evidence="2 3">UMTGB225</strain>
    </source>
</reference>
<dbReference type="AlphaFoldDB" id="A0A084U5C2"/>